<evidence type="ECO:0000256" key="1">
    <source>
        <dbReference type="SAM" id="SignalP"/>
    </source>
</evidence>
<comment type="caution">
    <text evidence="3">The sequence shown here is derived from an EMBL/GenBank/DDBJ whole genome shotgun (WGS) entry which is preliminary data.</text>
</comment>
<protein>
    <recommendedName>
        <fullName evidence="2">C-type lectin domain-containing protein</fullName>
    </recommendedName>
</protein>
<accession>A0A8S3TBJ6</accession>
<dbReference type="Gene3D" id="3.10.100.10">
    <property type="entry name" value="Mannose-Binding Protein A, subunit A"/>
    <property type="match status" value="1"/>
</dbReference>
<feature type="signal peptide" evidence="1">
    <location>
        <begin position="1"/>
        <end position="16"/>
    </location>
</feature>
<dbReference type="InterPro" id="IPR050828">
    <property type="entry name" value="C-type_lectin/matrix_domain"/>
</dbReference>
<sequence>MWFVVILSFLSYACNGSLVDQSTQSSVNTKCTGTDITKINIEVEVMKGNFHALLLRVINNEHEIVTLKGQTQQMEHELENTKRTFSCEIEGLRDTTIQYEQEINETINSWNTLNKTIQDLSQSVGVLENKFSILETLDMHSNEHDEGKSNESGSTSDKVKCPLDWIRRVDFGACYFFSNESRSWNDAQEQCRKQNGSLADIHSENEAVWMADAARNNRATFSGLVGKNTMANINGLLPMETQKI</sequence>
<keyword evidence="4" id="KW-1185">Reference proteome</keyword>
<dbReference type="Pfam" id="PF00059">
    <property type="entry name" value="Lectin_C"/>
    <property type="match status" value="1"/>
</dbReference>
<reference evidence="3" key="1">
    <citation type="submission" date="2021-03" db="EMBL/GenBank/DDBJ databases">
        <authorList>
            <person name="Bekaert M."/>
        </authorList>
    </citation>
    <scope>NUCLEOTIDE SEQUENCE</scope>
</reference>
<organism evidence="3 4">
    <name type="scientific">Mytilus edulis</name>
    <name type="common">Blue mussel</name>
    <dbReference type="NCBI Taxonomy" id="6550"/>
    <lineage>
        <taxon>Eukaryota</taxon>
        <taxon>Metazoa</taxon>
        <taxon>Spiralia</taxon>
        <taxon>Lophotrochozoa</taxon>
        <taxon>Mollusca</taxon>
        <taxon>Bivalvia</taxon>
        <taxon>Autobranchia</taxon>
        <taxon>Pteriomorphia</taxon>
        <taxon>Mytilida</taxon>
        <taxon>Mytiloidea</taxon>
        <taxon>Mytilidae</taxon>
        <taxon>Mytilinae</taxon>
        <taxon>Mytilus</taxon>
    </lineage>
</organism>
<dbReference type="SUPFAM" id="SSF56436">
    <property type="entry name" value="C-type lectin-like"/>
    <property type="match status" value="1"/>
</dbReference>
<dbReference type="InterPro" id="IPR016186">
    <property type="entry name" value="C-type_lectin-like/link_sf"/>
</dbReference>
<dbReference type="InterPro" id="IPR001304">
    <property type="entry name" value="C-type_lectin-like"/>
</dbReference>
<dbReference type="PANTHER" id="PTHR45710:SF26">
    <property type="entry name" value="RH26557P"/>
    <property type="match status" value="1"/>
</dbReference>
<evidence type="ECO:0000313" key="3">
    <source>
        <dbReference type="EMBL" id="CAG2230931.1"/>
    </source>
</evidence>
<dbReference type="InterPro" id="IPR016187">
    <property type="entry name" value="CTDL_fold"/>
</dbReference>
<dbReference type="PANTHER" id="PTHR45710">
    <property type="entry name" value="C-TYPE LECTIN DOMAIN-CONTAINING PROTEIN 180"/>
    <property type="match status" value="1"/>
</dbReference>
<proteinExistence type="predicted"/>
<gene>
    <name evidence="3" type="ORF">MEDL_43741</name>
</gene>
<dbReference type="OrthoDB" id="538816at2759"/>
<keyword evidence="1" id="KW-0732">Signal</keyword>
<name>A0A8S3TBJ6_MYTED</name>
<dbReference type="EMBL" id="CAJPWZ010002119">
    <property type="protein sequence ID" value="CAG2230931.1"/>
    <property type="molecule type" value="Genomic_DNA"/>
</dbReference>
<dbReference type="AlphaFoldDB" id="A0A8S3TBJ6"/>
<evidence type="ECO:0000259" key="2">
    <source>
        <dbReference type="Pfam" id="PF00059"/>
    </source>
</evidence>
<dbReference type="Proteomes" id="UP000683360">
    <property type="component" value="Unassembled WGS sequence"/>
</dbReference>
<feature type="domain" description="C-type lectin" evidence="2">
    <location>
        <begin position="181"/>
        <end position="226"/>
    </location>
</feature>
<feature type="chain" id="PRO_5035949616" description="C-type lectin domain-containing protein" evidence="1">
    <location>
        <begin position="17"/>
        <end position="244"/>
    </location>
</feature>
<evidence type="ECO:0000313" key="4">
    <source>
        <dbReference type="Proteomes" id="UP000683360"/>
    </source>
</evidence>
<dbReference type="CDD" id="cd00037">
    <property type="entry name" value="CLECT"/>
    <property type="match status" value="1"/>
</dbReference>